<evidence type="ECO:0000313" key="1">
    <source>
        <dbReference type="EMBL" id="CAG9325938.1"/>
    </source>
</evidence>
<accession>A0AAU9JW39</accession>
<evidence type="ECO:0000313" key="2">
    <source>
        <dbReference type="Proteomes" id="UP001162131"/>
    </source>
</evidence>
<gene>
    <name evidence="1" type="ORF">BSTOLATCC_MIC39720</name>
</gene>
<dbReference type="Proteomes" id="UP001162131">
    <property type="component" value="Unassembled WGS sequence"/>
</dbReference>
<organism evidence="1 2">
    <name type="scientific">Blepharisma stoltei</name>
    <dbReference type="NCBI Taxonomy" id="1481888"/>
    <lineage>
        <taxon>Eukaryota</taxon>
        <taxon>Sar</taxon>
        <taxon>Alveolata</taxon>
        <taxon>Ciliophora</taxon>
        <taxon>Postciliodesmatophora</taxon>
        <taxon>Heterotrichea</taxon>
        <taxon>Heterotrichida</taxon>
        <taxon>Blepharismidae</taxon>
        <taxon>Blepharisma</taxon>
    </lineage>
</organism>
<reference evidence="1" key="1">
    <citation type="submission" date="2021-09" db="EMBL/GenBank/DDBJ databases">
        <authorList>
            <consortium name="AG Swart"/>
            <person name="Singh M."/>
            <person name="Singh A."/>
            <person name="Seah K."/>
            <person name="Emmerich C."/>
        </authorList>
    </citation>
    <scope>NUCLEOTIDE SEQUENCE</scope>
    <source>
        <strain evidence="1">ATCC30299</strain>
    </source>
</reference>
<sequence>MGCCQFHRFERAELVLIPANTESMKVIEDEFDDISLNSHQDSQVFEPITEDKTQFHIRSISSVSTRSLGSSLYRNEFELAFLVSPSSIRASLNDSMFFNQMIEANKKSLQD</sequence>
<keyword evidence="2" id="KW-1185">Reference proteome</keyword>
<name>A0AAU9JW39_9CILI</name>
<comment type="caution">
    <text evidence="1">The sequence shown here is derived from an EMBL/GenBank/DDBJ whole genome shotgun (WGS) entry which is preliminary data.</text>
</comment>
<proteinExistence type="predicted"/>
<protein>
    <submittedName>
        <fullName evidence="1">Uncharacterized protein</fullName>
    </submittedName>
</protein>
<dbReference type="EMBL" id="CAJZBQ010000039">
    <property type="protein sequence ID" value="CAG9325938.1"/>
    <property type="molecule type" value="Genomic_DNA"/>
</dbReference>
<dbReference type="AlphaFoldDB" id="A0AAU9JW39"/>